<evidence type="ECO:0000256" key="2">
    <source>
        <dbReference type="ARBA" id="ARBA00022741"/>
    </source>
</evidence>
<proteinExistence type="inferred from homology"/>
<dbReference type="GO" id="GO:0015937">
    <property type="term" value="P:coenzyme A biosynthetic process"/>
    <property type="evidence" value="ECO:0007669"/>
    <property type="project" value="InterPro"/>
</dbReference>
<dbReference type="GO" id="GO:0005524">
    <property type="term" value="F:ATP binding"/>
    <property type="evidence" value="ECO:0007669"/>
    <property type="project" value="UniProtKB-KW"/>
</dbReference>
<dbReference type="CDD" id="cd02022">
    <property type="entry name" value="DPCK"/>
    <property type="match status" value="1"/>
</dbReference>
<sequence length="239" mass="27091">MIVVGLTGGIATGKSTVSNLLRARGVPLIDADLIARQVVEPGTPALDKIKAHFGDGVIQPDGTLDRKKLGTIIFNDEEKRRKLNGIVHPAVRWAMLWQVLRYWIRGNKYCVLDVPLLIEGPLWKMVGKVVVVYCSVELQLLRLMLRDNSSREDASSRLNSQLPIAEKVKYADIVIDNSGTRQELEAHVDALLRRLEQDAGWTWRLSWIFPLFMVVSAVATLFWRAIRRRVKDSRRGKKD</sequence>
<dbReference type="PROSITE" id="PS51219">
    <property type="entry name" value="DPCK"/>
    <property type="match status" value="1"/>
</dbReference>
<dbReference type="Proteomes" id="UP000054477">
    <property type="component" value="Unassembled WGS sequence"/>
</dbReference>
<evidence type="ECO:0000256" key="3">
    <source>
        <dbReference type="ARBA" id="ARBA00022840"/>
    </source>
</evidence>
<keyword evidence="2" id="KW-0547">Nucleotide-binding</keyword>
<dbReference type="Gene3D" id="3.40.50.300">
    <property type="entry name" value="P-loop containing nucleotide triphosphate hydrolases"/>
    <property type="match status" value="1"/>
</dbReference>
<name>A0A0C9X791_9AGAR</name>
<reference evidence="6" key="2">
    <citation type="submission" date="2015-01" db="EMBL/GenBank/DDBJ databases">
        <title>Evolutionary Origins and Diversification of the Mycorrhizal Mutualists.</title>
        <authorList>
            <consortium name="DOE Joint Genome Institute"/>
            <consortium name="Mycorrhizal Genomics Consortium"/>
            <person name="Kohler A."/>
            <person name="Kuo A."/>
            <person name="Nagy L.G."/>
            <person name="Floudas D."/>
            <person name="Copeland A."/>
            <person name="Barry K.W."/>
            <person name="Cichocki N."/>
            <person name="Veneault-Fourrey C."/>
            <person name="LaButti K."/>
            <person name="Lindquist E.A."/>
            <person name="Lipzen A."/>
            <person name="Lundell T."/>
            <person name="Morin E."/>
            <person name="Murat C."/>
            <person name="Riley R."/>
            <person name="Ohm R."/>
            <person name="Sun H."/>
            <person name="Tunlid A."/>
            <person name="Henrissat B."/>
            <person name="Grigoriev I.V."/>
            <person name="Hibbett D.S."/>
            <person name="Martin F."/>
        </authorList>
    </citation>
    <scope>NUCLEOTIDE SEQUENCE [LARGE SCALE GENOMIC DNA]</scope>
    <source>
        <strain evidence="6">LaAM-08-1</strain>
    </source>
</reference>
<keyword evidence="3" id="KW-0067">ATP-binding</keyword>
<gene>
    <name evidence="5" type="ORF">K443DRAFT_672940</name>
</gene>
<dbReference type="STRING" id="1095629.A0A0C9X791"/>
<dbReference type="EMBL" id="KN838544">
    <property type="protein sequence ID" value="KIK08055.1"/>
    <property type="molecule type" value="Genomic_DNA"/>
</dbReference>
<evidence type="ECO:0008006" key="7">
    <source>
        <dbReference type="Google" id="ProtNLM"/>
    </source>
</evidence>
<dbReference type="SUPFAM" id="SSF52540">
    <property type="entry name" value="P-loop containing nucleoside triphosphate hydrolases"/>
    <property type="match status" value="1"/>
</dbReference>
<dbReference type="AlphaFoldDB" id="A0A0C9X791"/>
<dbReference type="PANTHER" id="PTHR10695">
    <property type="entry name" value="DEPHOSPHO-COA KINASE-RELATED"/>
    <property type="match status" value="1"/>
</dbReference>
<dbReference type="HAMAP" id="MF_00376">
    <property type="entry name" value="Dephospho_CoA_kinase"/>
    <property type="match status" value="1"/>
</dbReference>
<keyword evidence="6" id="KW-1185">Reference proteome</keyword>
<evidence type="ECO:0000313" key="5">
    <source>
        <dbReference type="EMBL" id="KIK08055.1"/>
    </source>
</evidence>
<dbReference type="InterPro" id="IPR001977">
    <property type="entry name" value="Depp_CoAkinase"/>
</dbReference>
<accession>A0A0C9X791</accession>
<dbReference type="GO" id="GO:0005737">
    <property type="term" value="C:cytoplasm"/>
    <property type="evidence" value="ECO:0007669"/>
    <property type="project" value="UniProtKB-ARBA"/>
</dbReference>
<keyword evidence="4" id="KW-0812">Transmembrane</keyword>
<keyword evidence="4" id="KW-1133">Transmembrane helix</keyword>
<evidence type="ECO:0000313" key="6">
    <source>
        <dbReference type="Proteomes" id="UP000054477"/>
    </source>
</evidence>
<dbReference type="OrthoDB" id="247245at2759"/>
<dbReference type="HOGENOM" id="CLU_057180_0_0_1"/>
<comment type="similarity">
    <text evidence="1">Belongs to the CoaE family.</text>
</comment>
<dbReference type="Pfam" id="PF01121">
    <property type="entry name" value="CoaE"/>
    <property type="match status" value="1"/>
</dbReference>
<evidence type="ECO:0000256" key="1">
    <source>
        <dbReference type="ARBA" id="ARBA00009018"/>
    </source>
</evidence>
<dbReference type="FunFam" id="3.40.50.300:FF:000485">
    <property type="entry name" value="Dephospho-CoA kinase CAB5"/>
    <property type="match status" value="1"/>
</dbReference>
<dbReference type="GO" id="GO:0004140">
    <property type="term" value="F:dephospho-CoA kinase activity"/>
    <property type="evidence" value="ECO:0007669"/>
    <property type="project" value="InterPro"/>
</dbReference>
<dbReference type="PANTHER" id="PTHR10695:SF46">
    <property type="entry name" value="BIFUNCTIONAL COENZYME A SYNTHASE-RELATED"/>
    <property type="match status" value="1"/>
</dbReference>
<keyword evidence="4" id="KW-0472">Membrane</keyword>
<reference evidence="5 6" key="1">
    <citation type="submission" date="2014-04" db="EMBL/GenBank/DDBJ databases">
        <authorList>
            <consortium name="DOE Joint Genome Institute"/>
            <person name="Kuo A."/>
            <person name="Kohler A."/>
            <person name="Nagy L.G."/>
            <person name="Floudas D."/>
            <person name="Copeland A."/>
            <person name="Barry K.W."/>
            <person name="Cichocki N."/>
            <person name="Veneault-Fourrey C."/>
            <person name="LaButti K."/>
            <person name="Lindquist E.A."/>
            <person name="Lipzen A."/>
            <person name="Lundell T."/>
            <person name="Morin E."/>
            <person name="Murat C."/>
            <person name="Sun H."/>
            <person name="Tunlid A."/>
            <person name="Henrissat B."/>
            <person name="Grigoriev I.V."/>
            <person name="Hibbett D.S."/>
            <person name="Martin F."/>
            <person name="Nordberg H.P."/>
            <person name="Cantor M.N."/>
            <person name="Hua S.X."/>
        </authorList>
    </citation>
    <scope>NUCLEOTIDE SEQUENCE [LARGE SCALE GENOMIC DNA]</scope>
    <source>
        <strain evidence="5 6">LaAM-08-1</strain>
    </source>
</reference>
<evidence type="ECO:0000256" key="4">
    <source>
        <dbReference type="SAM" id="Phobius"/>
    </source>
</evidence>
<protein>
    <recommendedName>
        <fullName evidence="7">Dephospho-CoA kinase</fullName>
    </recommendedName>
</protein>
<dbReference type="InterPro" id="IPR027417">
    <property type="entry name" value="P-loop_NTPase"/>
</dbReference>
<organism evidence="5 6">
    <name type="scientific">Laccaria amethystina LaAM-08-1</name>
    <dbReference type="NCBI Taxonomy" id="1095629"/>
    <lineage>
        <taxon>Eukaryota</taxon>
        <taxon>Fungi</taxon>
        <taxon>Dikarya</taxon>
        <taxon>Basidiomycota</taxon>
        <taxon>Agaricomycotina</taxon>
        <taxon>Agaricomycetes</taxon>
        <taxon>Agaricomycetidae</taxon>
        <taxon>Agaricales</taxon>
        <taxon>Agaricineae</taxon>
        <taxon>Hydnangiaceae</taxon>
        <taxon>Laccaria</taxon>
    </lineage>
</organism>
<feature type="transmembrane region" description="Helical" evidence="4">
    <location>
        <begin position="207"/>
        <end position="226"/>
    </location>
</feature>
<dbReference type="NCBIfam" id="TIGR00152">
    <property type="entry name" value="dephospho-CoA kinase"/>
    <property type="match status" value="1"/>
</dbReference>